<name>A0A1G4AT23_9PEZI</name>
<feature type="domain" description="Zn(2)-C6 fungal-type" evidence="4">
    <location>
        <begin position="40"/>
        <end position="69"/>
    </location>
</feature>
<dbReference type="EMBL" id="MJBS01000153">
    <property type="protein sequence ID" value="OHE92256.1"/>
    <property type="molecule type" value="Genomic_DNA"/>
</dbReference>
<dbReference type="PANTHER" id="PTHR31668">
    <property type="entry name" value="GLUCOSE TRANSPORT TRANSCRIPTION REGULATOR RGT1-RELATED-RELATED"/>
    <property type="match status" value="1"/>
</dbReference>
<accession>A0A1G4AT23</accession>
<dbReference type="GO" id="GO:0008270">
    <property type="term" value="F:zinc ion binding"/>
    <property type="evidence" value="ECO:0007669"/>
    <property type="project" value="InterPro"/>
</dbReference>
<keyword evidence="2" id="KW-0539">Nucleus</keyword>
<comment type="caution">
    <text evidence="5">The sequence shown here is derived from an EMBL/GenBank/DDBJ whole genome shotgun (WGS) entry which is preliminary data.</text>
</comment>
<dbReference type="InterPro" id="IPR001138">
    <property type="entry name" value="Zn2Cys6_DnaBD"/>
</dbReference>
<dbReference type="CDD" id="cd12148">
    <property type="entry name" value="fungal_TF_MHR"/>
    <property type="match status" value="1"/>
</dbReference>
<dbReference type="Pfam" id="PF00172">
    <property type="entry name" value="Zn_clus"/>
    <property type="match status" value="1"/>
</dbReference>
<dbReference type="AlphaFoldDB" id="A0A1G4AT23"/>
<dbReference type="SMART" id="SM00066">
    <property type="entry name" value="GAL4"/>
    <property type="match status" value="1"/>
</dbReference>
<dbReference type="RefSeq" id="XP_022469426.1">
    <property type="nucleotide sequence ID" value="XM_022624046.1"/>
</dbReference>
<dbReference type="Pfam" id="PF04082">
    <property type="entry name" value="Fungal_trans"/>
    <property type="match status" value="1"/>
</dbReference>
<evidence type="ECO:0000313" key="6">
    <source>
        <dbReference type="Proteomes" id="UP000176998"/>
    </source>
</evidence>
<dbReference type="GeneID" id="34565556"/>
<dbReference type="InterPro" id="IPR050797">
    <property type="entry name" value="Carb_Metab_Trans_Reg"/>
</dbReference>
<feature type="region of interest" description="Disordered" evidence="3">
    <location>
        <begin position="76"/>
        <end position="132"/>
    </location>
</feature>
<evidence type="ECO:0000313" key="5">
    <source>
        <dbReference type="EMBL" id="OHE92256.1"/>
    </source>
</evidence>
<feature type="compositionally biased region" description="Basic residues" evidence="3">
    <location>
        <begin position="76"/>
        <end position="92"/>
    </location>
</feature>
<dbReference type="PANTHER" id="PTHR31668:SF20">
    <property type="entry name" value="ZN(II)2CYS6 TRANSCRIPTION FACTOR (EUROFUNG)"/>
    <property type="match status" value="1"/>
</dbReference>
<dbReference type="OrthoDB" id="2740448at2759"/>
<evidence type="ECO:0000256" key="2">
    <source>
        <dbReference type="ARBA" id="ARBA00023242"/>
    </source>
</evidence>
<feature type="compositionally biased region" description="Basic and acidic residues" evidence="3">
    <location>
        <begin position="98"/>
        <end position="112"/>
    </location>
</feature>
<organism evidence="5 6">
    <name type="scientific">Colletotrichum orchidophilum</name>
    <dbReference type="NCBI Taxonomy" id="1209926"/>
    <lineage>
        <taxon>Eukaryota</taxon>
        <taxon>Fungi</taxon>
        <taxon>Dikarya</taxon>
        <taxon>Ascomycota</taxon>
        <taxon>Pezizomycotina</taxon>
        <taxon>Sordariomycetes</taxon>
        <taxon>Hypocreomycetidae</taxon>
        <taxon>Glomerellales</taxon>
        <taxon>Glomerellaceae</taxon>
        <taxon>Colletotrichum</taxon>
    </lineage>
</organism>
<dbReference type="CDD" id="cd00067">
    <property type="entry name" value="GAL4"/>
    <property type="match status" value="1"/>
</dbReference>
<keyword evidence="6" id="KW-1185">Reference proteome</keyword>
<dbReference type="GO" id="GO:0003677">
    <property type="term" value="F:DNA binding"/>
    <property type="evidence" value="ECO:0007669"/>
    <property type="project" value="InterPro"/>
</dbReference>
<evidence type="ECO:0000256" key="3">
    <source>
        <dbReference type="SAM" id="MobiDB-lite"/>
    </source>
</evidence>
<dbReference type="PROSITE" id="PS50048">
    <property type="entry name" value="ZN2_CY6_FUNGAL_2"/>
    <property type="match status" value="1"/>
</dbReference>
<reference evidence="5 6" key="1">
    <citation type="submission" date="2016-09" db="EMBL/GenBank/DDBJ databases">
        <authorList>
            <person name="Capua I."/>
            <person name="De Benedictis P."/>
            <person name="Joannis T."/>
            <person name="Lombin L.H."/>
            <person name="Cattoli G."/>
        </authorList>
    </citation>
    <scope>NUCLEOTIDE SEQUENCE [LARGE SCALE GENOMIC DNA]</scope>
    <source>
        <strain evidence="5 6">IMI 309357</strain>
    </source>
</reference>
<dbReference type="GO" id="GO:0006351">
    <property type="term" value="P:DNA-templated transcription"/>
    <property type="evidence" value="ECO:0007669"/>
    <property type="project" value="InterPro"/>
</dbReference>
<dbReference type="Gene3D" id="4.10.240.10">
    <property type="entry name" value="Zn(2)-C6 fungal-type DNA-binding domain"/>
    <property type="match status" value="1"/>
</dbReference>
<dbReference type="Proteomes" id="UP000176998">
    <property type="component" value="Unassembled WGS sequence"/>
</dbReference>
<dbReference type="GO" id="GO:0000981">
    <property type="term" value="F:DNA-binding transcription factor activity, RNA polymerase II-specific"/>
    <property type="evidence" value="ECO:0007669"/>
    <property type="project" value="InterPro"/>
</dbReference>
<evidence type="ECO:0000259" key="4">
    <source>
        <dbReference type="PROSITE" id="PS50048"/>
    </source>
</evidence>
<gene>
    <name evidence="5" type="ORF">CORC01_12425</name>
</gene>
<dbReference type="InterPro" id="IPR007219">
    <property type="entry name" value="XnlR_reg_dom"/>
</dbReference>
<sequence>MTFSLISFTSSRSLVVSVICIMSQESNFRASKRPSKVRQACDPCRSRKIRCDGCWPCANCQETILECTYVAVPKKTGPKGPRHARRSLHRRQTVPVAVHHDANRQTGDETRTRAPPVTPPSPVHTADQRDDRFQHSPLVSADVIKWCLDAFFRHKYPLTPILHRQQVEECTKDLSTSAEKYGLMTACSAVISLSPEILPPPNPTPLSSPDTLAPVLPTTEFLISETLRARRYCDLAEHQSLLHAQTSFFLFSAFFCMDNDNAAWFYLRESITILQTLRLHEEATYNDITDPVLATYARRMFWVLFITERAYALQRHRPLTLQSTLGLPTVDPLSADAAILPGFLDLISLFRHFDTDFIATWNSSTPSTTSPSEATDPEHLSKLQTVLKYAIPSVSNYSEMQQADLLISRQWLKVIVWKLCVSKTLLSILDSEDSMSLSYPTAVARDVVLISRLLPTKAFEANGVGILEKVFDVGCSLADLISLGPATNQWSAMHVGQIDILMEIVRIVDTTLGGSYRHLDMLYHKANYCLLMNVDRNLAPAGCLEENGLEEILEEEILE</sequence>
<keyword evidence="1" id="KW-0479">Metal-binding</keyword>
<dbReference type="SUPFAM" id="SSF57701">
    <property type="entry name" value="Zn2/Cys6 DNA-binding domain"/>
    <property type="match status" value="1"/>
</dbReference>
<proteinExistence type="predicted"/>
<evidence type="ECO:0000256" key="1">
    <source>
        <dbReference type="ARBA" id="ARBA00022723"/>
    </source>
</evidence>
<protein>
    <recommendedName>
        <fullName evidence="4">Zn(2)-C6 fungal-type domain-containing protein</fullName>
    </recommendedName>
</protein>
<dbReference type="PROSITE" id="PS00463">
    <property type="entry name" value="ZN2_CY6_FUNGAL_1"/>
    <property type="match status" value="1"/>
</dbReference>
<dbReference type="InterPro" id="IPR036864">
    <property type="entry name" value="Zn2-C6_fun-type_DNA-bd_sf"/>
</dbReference>